<evidence type="ECO:0000256" key="10">
    <source>
        <dbReference type="ARBA" id="ARBA00023084"/>
    </source>
</evidence>
<dbReference type="GO" id="GO:0005886">
    <property type="term" value="C:plasma membrane"/>
    <property type="evidence" value="ECO:0007669"/>
    <property type="project" value="TreeGrafter"/>
</dbReference>
<keyword evidence="6 17" id="KW-0812">Transmembrane</keyword>
<evidence type="ECO:0000256" key="16">
    <source>
        <dbReference type="ARBA" id="ARBA00031171"/>
    </source>
</evidence>
<protein>
    <recommendedName>
        <fullName evidence="5">Tissue factor</fullName>
    </recommendedName>
    <alternativeName>
        <fullName evidence="16">Coagulation factor III</fullName>
    </alternativeName>
</protein>
<sequence>MKIMFFWIVLTTASDERYYEDTPDCIRLSESECDLTHCLQPLDRTYYARIQTEPETMDNEDNLEELPHTISPSFNPYRESNISAVTFTVKNVNETTVLVNITDPLTSIYEQGEQLTIRDILKKDLQYKISYYKTGSTGKKDIISNTSEAVVPDLDPGQSYCFMVAAYIPSRPKASRHGALSGQSCIRRKTELSPEAWIAIVLTAITIIIIVVIVLYCKCCRGTNQNLQMTQSSAPL</sequence>
<evidence type="ECO:0000256" key="7">
    <source>
        <dbReference type="ARBA" id="ARBA00022696"/>
    </source>
</evidence>
<evidence type="ECO:0000256" key="5">
    <source>
        <dbReference type="ARBA" id="ARBA00018722"/>
    </source>
</evidence>
<dbReference type="PRINTS" id="PR00346">
    <property type="entry name" value="TISSUEFACTOR"/>
</dbReference>
<dbReference type="GO" id="GO:0007596">
    <property type="term" value="P:blood coagulation"/>
    <property type="evidence" value="ECO:0007669"/>
    <property type="project" value="UniProtKB-KW"/>
</dbReference>
<evidence type="ECO:0000259" key="18">
    <source>
        <dbReference type="Pfam" id="PF09294"/>
    </source>
</evidence>
<reference evidence="19 20" key="1">
    <citation type="submission" date="2019-04" db="EMBL/GenBank/DDBJ databases">
        <title>Chromosome genome assembly for Takifugu flavidus.</title>
        <authorList>
            <person name="Xiao S."/>
        </authorList>
    </citation>
    <scope>NUCLEOTIDE SEQUENCE [LARGE SCALE GENOMIC DNA]</scope>
    <source>
        <strain evidence="19">HTHZ2018</strain>
        <tissue evidence="19">Muscle</tissue>
    </source>
</reference>
<proteinExistence type="inferred from homology"/>
<dbReference type="Pfam" id="PF09294">
    <property type="entry name" value="Interfer-bind"/>
    <property type="match status" value="1"/>
</dbReference>
<dbReference type="PANTHER" id="PTHR20859:SF22">
    <property type="entry name" value="TISSUE FACTOR"/>
    <property type="match status" value="1"/>
</dbReference>
<feature type="transmembrane region" description="Helical" evidence="17">
    <location>
        <begin position="196"/>
        <end position="217"/>
    </location>
</feature>
<dbReference type="AlphaFoldDB" id="A0A5C6P5G0"/>
<dbReference type="SUPFAM" id="SSF49265">
    <property type="entry name" value="Fibronectin type III"/>
    <property type="match status" value="2"/>
</dbReference>
<evidence type="ECO:0000256" key="13">
    <source>
        <dbReference type="ARBA" id="ARBA00023157"/>
    </source>
</evidence>
<dbReference type="InterPro" id="IPR015373">
    <property type="entry name" value="Interferon/interleukin_rcp_dom"/>
</dbReference>
<keyword evidence="20" id="KW-1185">Reference proteome</keyword>
<dbReference type="GO" id="GO:0004896">
    <property type="term" value="F:cytokine receptor activity"/>
    <property type="evidence" value="ECO:0007669"/>
    <property type="project" value="TreeGrafter"/>
</dbReference>
<keyword evidence="14" id="KW-0325">Glycoprotein</keyword>
<keyword evidence="12" id="KW-0564">Palmitate</keyword>
<keyword evidence="9 17" id="KW-1133">Transmembrane helix</keyword>
<dbReference type="CDD" id="cd00063">
    <property type="entry name" value="FN3"/>
    <property type="match status" value="1"/>
</dbReference>
<evidence type="ECO:0000256" key="17">
    <source>
        <dbReference type="SAM" id="Phobius"/>
    </source>
</evidence>
<dbReference type="PANTHER" id="PTHR20859">
    <property type="entry name" value="INTERFERON/INTERLEUKIN RECEPTOR"/>
    <property type="match status" value="1"/>
</dbReference>
<evidence type="ECO:0000256" key="4">
    <source>
        <dbReference type="ARBA" id="ARBA00011184"/>
    </source>
</evidence>
<evidence type="ECO:0000256" key="9">
    <source>
        <dbReference type="ARBA" id="ARBA00022989"/>
    </source>
</evidence>
<evidence type="ECO:0000256" key="6">
    <source>
        <dbReference type="ARBA" id="ARBA00022692"/>
    </source>
</evidence>
<comment type="subunit">
    <text evidence="4">Interacts with HSPE; the interaction, inhibited by heparin, promotes the generation of activated factor X and activates coagulation in the presence of activated factor VII.</text>
</comment>
<name>A0A5C6P5G0_9TELE</name>
<dbReference type="InterPro" id="IPR050650">
    <property type="entry name" value="Type-II_Cytokine-TF_Rcpt"/>
</dbReference>
<evidence type="ECO:0000256" key="8">
    <source>
        <dbReference type="ARBA" id="ARBA00022729"/>
    </source>
</evidence>
<comment type="similarity">
    <text evidence="3">Belongs to the tissue factor family.</text>
</comment>
<keyword evidence="8" id="KW-0732">Signal</keyword>
<organism evidence="19 20">
    <name type="scientific">Takifugu flavidus</name>
    <name type="common">sansaifugu</name>
    <dbReference type="NCBI Taxonomy" id="433684"/>
    <lineage>
        <taxon>Eukaryota</taxon>
        <taxon>Metazoa</taxon>
        <taxon>Chordata</taxon>
        <taxon>Craniata</taxon>
        <taxon>Vertebrata</taxon>
        <taxon>Euteleostomi</taxon>
        <taxon>Actinopterygii</taxon>
        <taxon>Neopterygii</taxon>
        <taxon>Teleostei</taxon>
        <taxon>Neoteleostei</taxon>
        <taxon>Acanthomorphata</taxon>
        <taxon>Eupercaria</taxon>
        <taxon>Tetraodontiformes</taxon>
        <taxon>Tetradontoidea</taxon>
        <taxon>Tetraodontidae</taxon>
        <taxon>Takifugu</taxon>
    </lineage>
</organism>
<evidence type="ECO:0000256" key="14">
    <source>
        <dbReference type="ARBA" id="ARBA00023180"/>
    </source>
</evidence>
<dbReference type="InterPro" id="IPR036116">
    <property type="entry name" value="FN3_sf"/>
</dbReference>
<dbReference type="Gene3D" id="2.60.40.10">
    <property type="entry name" value="Immunoglobulins"/>
    <property type="match status" value="2"/>
</dbReference>
<evidence type="ECO:0000256" key="15">
    <source>
        <dbReference type="ARBA" id="ARBA00023288"/>
    </source>
</evidence>
<comment type="function">
    <text evidence="1">Initiates blood coagulation by forming a complex with circulating factor VII or VIIa. The [TF:VIIa] complex activates factors IX or X by specific limited proteolysis. TF plays a role in normal hemostasis by initiating the cell-surface assembly and propagation of the coagulation protease cascade.</text>
</comment>
<keyword evidence="7" id="KW-0356">Hemostasis</keyword>
<dbReference type="FunFam" id="2.60.40.10:FF:000899">
    <property type="entry name" value="Tissue factor"/>
    <property type="match status" value="1"/>
</dbReference>
<keyword evidence="10" id="KW-0094">Blood coagulation</keyword>
<dbReference type="EMBL" id="RHFK02000007">
    <property type="protein sequence ID" value="TWW73450.1"/>
    <property type="molecule type" value="Genomic_DNA"/>
</dbReference>
<evidence type="ECO:0000313" key="19">
    <source>
        <dbReference type="EMBL" id="TWW73450.1"/>
    </source>
</evidence>
<evidence type="ECO:0000256" key="12">
    <source>
        <dbReference type="ARBA" id="ARBA00023139"/>
    </source>
</evidence>
<dbReference type="Proteomes" id="UP000324091">
    <property type="component" value="Chromosome 15"/>
</dbReference>
<dbReference type="InterPro" id="IPR003961">
    <property type="entry name" value="FN3_dom"/>
</dbReference>
<evidence type="ECO:0000256" key="11">
    <source>
        <dbReference type="ARBA" id="ARBA00023136"/>
    </source>
</evidence>
<keyword evidence="15" id="KW-0449">Lipoprotein</keyword>
<keyword evidence="13" id="KW-1015">Disulfide bond</keyword>
<dbReference type="InterPro" id="IPR013783">
    <property type="entry name" value="Ig-like_fold"/>
</dbReference>
<feature type="domain" description="Interferon/interleukin receptor" evidence="18">
    <location>
        <begin position="88"/>
        <end position="187"/>
    </location>
</feature>
<evidence type="ECO:0000256" key="2">
    <source>
        <dbReference type="ARBA" id="ARBA00004479"/>
    </source>
</evidence>
<evidence type="ECO:0000256" key="1">
    <source>
        <dbReference type="ARBA" id="ARBA00002201"/>
    </source>
</evidence>
<dbReference type="InterPro" id="IPR001187">
    <property type="entry name" value="Tissue_factor"/>
</dbReference>
<accession>A0A5C6P5G0</accession>
<evidence type="ECO:0000256" key="3">
    <source>
        <dbReference type="ARBA" id="ARBA00009197"/>
    </source>
</evidence>
<gene>
    <name evidence="19" type="ORF">D4764_15G0008440</name>
</gene>
<keyword evidence="11 17" id="KW-0472">Membrane</keyword>
<comment type="subcellular location">
    <subcellularLocation>
        <location evidence="2">Membrane</location>
        <topology evidence="2">Single-pass type I membrane protein</topology>
    </subcellularLocation>
</comment>
<evidence type="ECO:0000313" key="20">
    <source>
        <dbReference type="Proteomes" id="UP000324091"/>
    </source>
</evidence>
<comment type="caution">
    <text evidence="19">The sequence shown here is derived from an EMBL/GenBank/DDBJ whole genome shotgun (WGS) entry which is preliminary data.</text>
</comment>